<dbReference type="PaxDb" id="1198114-AciX9_3214"/>
<organism evidence="3">
    <name type="scientific">Granulicella tundricola (strain ATCC BAA-1859 / DSM 23138 / MP5ACTX9)</name>
    <dbReference type="NCBI Taxonomy" id="1198114"/>
    <lineage>
        <taxon>Bacteria</taxon>
        <taxon>Pseudomonadati</taxon>
        <taxon>Acidobacteriota</taxon>
        <taxon>Terriglobia</taxon>
        <taxon>Terriglobales</taxon>
        <taxon>Acidobacteriaceae</taxon>
        <taxon>Granulicella</taxon>
    </lineage>
</organism>
<evidence type="ECO:0000256" key="1">
    <source>
        <dbReference type="SAM" id="Phobius"/>
    </source>
</evidence>
<dbReference type="STRING" id="1198114.AciX9_3214"/>
<name>E8X1J0_GRATM</name>
<evidence type="ECO:0000313" key="3">
    <source>
        <dbReference type="Proteomes" id="UP000000343"/>
    </source>
</evidence>
<gene>
    <name evidence="2" type="ordered locus">AciX9_3214</name>
</gene>
<proteinExistence type="predicted"/>
<reference evidence="3" key="1">
    <citation type="submission" date="2011-01" db="EMBL/GenBank/DDBJ databases">
        <title>Complete sequence of chromosome of Acidobacterium sp. MP5ACTX9.</title>
        <authorList>
            <consortium name="US DOE Joint Genome Institute"/>
            <person name="Lucas S."/>
            <person name="Copeland A."/>
            <person name="Lapidus A."/>
            <person name="Cheng J.-F."/>
            <person name="Goodwin L."/>
            <person name="Pitluck S."/>
            <person name="Teshima H."/>
            <person name="Detter J.C."/>
            <person name="Han C."/>
            <person name="Tapia R."/>
            <person name="Land M."/>
            <person name="Hauser L."/>
            <person name="Kyrpides N."/>
            <person name="Ivanova N."/>
            <person name="Ovchinnikova G."/>
            <person name="Pagani I."/>
            <person name="Rawat S.R."/>
            <person name="Mannisto M."/>
            <person name="Haggblom M.M."/>
            <person name="Woyke T."/>
        </authorList>
    </citation>
    <scope>NUCLEOTIDE SEQUENCE [LARGE SCALE GENOMIC DNA]</scope>
    <source>
        <strain evidence="3">MP5ACTX9</strain>
    </source>
</reference>
<keyword evidence="1" id="KW-0812">Transmembrane</keyword>
<feature type="transmembrane region" description="Helical" evidence="1">
    <location>
        <begin position="157"/>
        <end position="185"/>
    </location>
</feature>
<sequence length="274" mass="30398">MTLMPALPKPDRRVLNLVAPLVPAADRPDWLRTWQAELWHLHNRANRRRRPATLVPDHYIGLTRDALWLRTDACRTALEGTPTLCLASLLACTVVATLAGLILAGSRQALLAYLSGPLNRSLVAAVIVTVVALATSSTRHTRPDAAPEPFIWLRRQLFFAAKILTTLVTVFFLSADLCLPIHPLLPNTADLLQVLSFVLLALVGIRWAVHDQQHRCKRCLHILATPARVGRPSHNLLEWNGTELTCKHGHGLLSVPEMETSWCSTSQWIETLAS</sequence>
<keyword evidence="1" id="KW-0472">Membrane</keyword>
<dbReference type="RefSeq" id="WP_013581537.1">
    <property type="nucleotide sequence ID" value="NC_015064.1"/>
</dbReference>
<dbReference type="eggNOG" id="ENOG50336BD">
    <property type="taxonomic scope" value="Bacteria"/>
</dbReference>
<dbReference type="AlphaFoldDB" id="E8X1J0"/>
<dbReference type="Proteomes" id="UP000000343">
    <property type="component" value="Chromosome"/>
</dbReference>
<protein>
    <submittedName>
        <fullName evidence="2">Uncharacterized protein</fullName>
    </submittedName>
</protein>
<keyword evidence="3" id="KW-1185">Reference proteome</keyword>
<dbReference type="HOGENOM" id="CLU_1014756_0_0_0"/>
<dbReference type="EMBL" id="CP002480">
    <property type="protein sequence ID" value="ADW70225.1"/>
    <property type="molecule type" value="Genomic_DNA"/>
</dbReference>
<evidence type="ECO:0000313" key="2">
    <source>
        <dbReference type="EMBL" id="ADW70225.1"/>
    </source>
</evidence>
<dbReference type="KEGG" id="acm:AciX9_3214"/>
<accession>E8X1J0</accession>
<dbReference type="OrthoDB" id="110982at2"/>
<feature type="transmembrane region" description="Helical" evidence="1">
    <location>
        <begin position="84"/>
        <end position="106"/>
    </location>
</feature>
<feature type="transmembrane region" description="Helical" evidence="1">
    <location>
        <begin position="191"/>
        <end position="209"/>
    </location>
</feature>
<feature type="transmembrane region" description="Helical" evidence="1">
    <location>
        <begin position="118"/>
        <end position="136"/>
    </location>
</feature>
<keyword evidence="1" id="KW-1133">Transmembrane helix</keyword>